<evidence type="ECO:0000256" key="5">
    <source>
        <dbReference type="HAMAP-Rule" id="MF_02237"/>
    </source>
</evidence>
<dbReference type="Pfam" id="PF01189">
    <property type="entry name" value="Methyltr_RsmB-F"/>
    <property type="match status" value="1"/>
</dbReference>
<dbReference type="EMBL" id="DRZM01000241">
    <property type="protein sequence ID" value="HHP05853.1"/>
    <property type="molecule type" value="Genomic_DNA"/>
</dbReference>
<dbReference type="InterPro" id="IPR049560">
    <property type="entry name" value="MeTrfase_RsmB-F_NOP2_cat"/>
</dbReference>
<dbReference type="GO" id="GO:0006400">
    <property type="term" value="P:tRNA modification"/>
    <property type="evidence" value="ECO:0007669"/>
    <property type="project" value="UniProtKB-UniRule"/>
</dbReference>
<dbReference type="Pfam" id="PF01472">
    <property type="entry name" value="PUA"/>
    <property type="match status" value="1"/>
</dbReference>
<comment type="similarity">
    <text evidence="5">Belongs to the class I-like SAM-binding methyltransferase superfamily. RsmB/NOP family.</text>
</comment>
<keyword evidence="4 5" id="KW-0694">RNA-binding</keyword>
<dbReference type="InterPro" id="IPR054728">
    <property type="entry name" value="RsmB-like_ferredoxin"/>
</dbReference>
<comment type="caution">
    <text evidence="5">Lacks conserved residue(s) required for the propagation of feature annotation.</text>
</comment>
<proteinExistence type="inferred from homology"/>
<dbReference type="CDD" id="cd02440">
    <property type="entry name" value="AdoMet_MTases"/>
    <property type="match status" value="1"/>
</dbReference>
<dbReference type="Gene3D" id="3.40.50.150">
    <property type="entry name" value="Vaccinia Virus protein VP39"/>
    <property type="match status" value="1"/>
</dbReference>
<keyword evidence="2 5" id="KW-0808">Transferase</keyword>
<organism evidence="7">
    <name type="scientific">Thermofilum pendens</name>
    <dbReference type="NCBI Taxonomy" id="2269"/>
    <lineage>
        <taxon>Archaea</taxon>
        <taxon>Thermoproteota</taxon>
        <taxon>Thermoprotei</taxon>
        <taxon>Thermofilales</taxon>
        <taxon>Thermofilaceae</taxon>
        <taxon>Thermofilum</taxon>
    </lineage>
</organism>
<keyword evidence="1 5" id="KW-0489">Methyltransferase</keyword>
<feature type="binding site" evidence="5">
    <location>
        <position position="260"/>
    </location>
    <ligand>
        <name>S-adenosyl-L-methionine</name>
        <dbReference type="ChEBI" id="CHEBI:59789"/>
    </ligand>
</feature>
<evidence type="ECO:0000256" key="4">
    <source>
        <dbReference type="ARBA" id="ARBA00022884"/>
    </source>
</evidence>
<dbReference type="PROSITE" id="PS51686">
    <property type="entry name" value="SAM_MT_RSMB_NOP"/>
    <property type="match status" value="1"/>
</dbReference>
<dbReference type="InterPro" id="IPR023267">
    <property type="entry name" value="RCMT"/>
</dbReference>
<dbReference type="GO" id="GO:0016428">
    <property type="term" value="F:tRNA (cytidine-5-)-methyltransferase activity"/>
    <property type="evidence" value="ECO:0007669"/>
    <property type="project" value="UniProtKB-UniRule"/>
</dbReference>
<sequence length="412" mass="45630">MLLALQAASARDKAMLFALESVYTVCMVALTGLRLEEGFARYLARFLGLSYAEELLRKVQEPPTRYFLRVNTLKVSSERLVEELRAEGYNVYKHPLVPEAVFLKVEGPFAVREHAGKVFVDYPTAESCYVGAHVYAPGVLKVVGASAGDTVSVHAPDGRVVAEGVLVMEPEEIFGRRRGKAVEVTLSVYRVASLRDHRVFKEGLIYHQSLPSMVAVRELSPEPGWSVLDMCASPGGKATHAAQLMQDEGEVVAVDRSEKKVEAVRENARRLGLNSLKTIVYDSRYISEAVGSNSFDAVILDPPCSALGVRPKLHYPRSFTDVLRLSNYQRQFLSEAYKVLRRGGILLYSTCTISPLENEWVVIHAAEKIGFEVLKTKYPGVRRPLLGVPGLLFDPVTNDTPGFFIALLKKKS</sequence>
<gene>
    <name evidence="7" type="ORF">ENM88_08960</name>
</gene>
<dbReference type="InterPro" id="IPR043699">
    <property type="entry name" value="NSUN6"/>
</dbReference>
<dbReference type="EC" id="2.1.1.-" evidence="5"/>
<feature type="binding site" evidence="5">
    <location>
        <position position="282"/>
    </location>
    <ligand>
        <name>S-adenosyl-L-methionine</name>
        <dbReference type="ChEBI" id="CHEBI:59789"/>
    </ligand>
</feature>
<dbReference type="InterPro" id="IPR036974">
    <property type="entry name" value="PUA_sf"/>
</dbReference>
<comment type="function">
    <text evidence="5">S-adenosyl-L-methionine-dependent methyltransferase that specifically methylates the C5 position of cytosine 72 in several tRNAs.</text>
</comment>
<comment type="caution">
    <text evidence="7">The sequence shown here is derived from an EMBL/GenBank/DDBJ whole genome shotgun (WGS) entry which is preliminary data.</text>
</comment>
<dbReference type="PANTHER" id="PTHR22807:SF34">
    <property type="entry name" value="TRNA (CYTOSINE(72)-C(5))-METHYLTRANSFERASE NSUN6"/>
    <property type="match status" value="1"/>
</dbReference>
<dbReference type="InterPro" id="IPR002478">
    <property type="entry name" value="PUA"/>
</dbReference>
<dbReference type="InterPro" id="IPR015947">
    <property type="entry name" value="PUA-like_sf"/>
</dbReference>
<dbReference type="Gene3D" id="2.30.130.10">
    <property type="entry name" value="PUA domain"/>
    <property type="match status" value="1"/>
</dbReference>
<evidence type="ECO:0000256" key="1">
    <source>
        <dbReference type="ARBA" id="ARBA00022603"/>
    </source>
</evidence>
<dbReference type="GO" id="GO:0000049">
    <property type="term" value="F:tRNA binding"/>
    <property type="evidence" value="ECO:0007669"/>
    <property type="project" value="UniProtKB-UniRule"/>
</dbReference>
<dbReference type="HAMAP" id="MF_02237">
    <property type="entry name" value="NSUN6"/>
    <property type="match status" value="1"/>
</dbReference>
<evidence type="ECO:0000259" key="6">
    <source>
        <dbReference type="PROSITE" id="PS51686"/>
    </source>
</evidence>
<evidence type="ECO:0000256" key="3">
    <source>
        <dbReference type="ARBA" id="ARBA00022691"/>
    </source>
</evidence>
<feature type="binding site" evidence="5">
    <location>
        <position position="328"/>
    </location>
    <ligand>
        <name>S-adenosyl-L-methionine</name>
        <dbReference type="ChEBI" id="CHEBI:59789"/>
    </ligand>
</feature>
<evidence type="ECO:0000313" key="7">
    <source>
        <dbReference type="EMBL" id="HHP05853.1"/>
    </source>
</evidence>
<name>A0A7J3X9I2_THEPE</name>
<dbReference type="PRINTS" id="PR02008">
    <property type="entry name" value="RCMTFAMILY"/>
</dbReference>
<feature type="domain" description="SAM-dependent MTase RsmB/NOP-type" evidence="6">
    <location>
        <begin position="128"/>
        <end position="411"/>
    </location>
</feature>
<dbReference type="CDD" id="cd07953">
    <property type="entry name" value="PUA"/>
    <property type="match status" value="1"/>
</dbReference>
<feature type="binding site" evidence="5">
    <location>
        <position position="301"/>
    </location>
    <ligand>
        <name>S-adenosyl-L-methionine</name>
        <dbReference type="ChEBI" id="CHEBI:59789"/>
    </ligand>
</feature>
<dbReference type="SUPFAM" id="SSF88697">
    <property type="entry name" value="PUA domain-like"/>
    <property type="match status" value="1"/>
</dbReference>
<feature type="active site" description="Nucleophile" evidence="5">
    <location>
        <position position="351"/>
    </location>
</feature>
<comment type="catalytic activity">
    <reaction evidence="5">
        <text>cytidine(72) in tRNA + S-adenosyl-L-methionine = 5-methylcytidine(72) in tRNA + S-adenosyl-L-homocysteine + H(+)</text>
        <dbReference type="Rhea" id="RHEA:61988"/>
        <dbReference type="Rhea" id="RHEA-COMP:15996"/>
        <dbReference type="Rhea" id="RHEA-COMP:15997"/>
        <dbReference type="ChEBI" id="CHEBI:15378"/>
        <dbReference type="ChEBI" id="CHEBI:57856"/>
        <dbReference type="ChEBI" id="CHEBI:59789"/>
        <dbReference type="ChEBI" id="CHEBI:74483"/>
        <dbReference type="ChEBI" id="CHEBI:82748"/>
    </reaction>
</comment>
<protein>
    <recommendedName>
        <fullName evidence="5">tRNA (cytosine(72)-C(5))-methyltransferase</fullName>
        <shortName evidence="5">tRNA:m(5)C72 MTase</shortName>
        <ecNumber evidence="5">2.1.1.-</ecNumber>
    </recommendedName>
</protein>
<dbReference type="SUPFAM" id="SSF53335">
    <property type="entry name" value="S-adenosyl-L-methionine-dependent methyltransferases"/>
    <property type="match status" value="1"/>
</dbReference>
<dbReference type="AlphaFoldDB" id="A0A7J3X9I2"/>
<feature type="binding site" evidence="5">
    <location>
        <position position="255"/>
    </location>
    <ligand>
        <name>S-adenosyl-L-methionine</name>
        <dbReference type="ChEBI" id="CHEBI:59789"/>
    </ligand>
</feature>
<dbReference type="Pfam" id="PF22458">
    <property type="entry name" value="RsmF-B_ferredox"/>
    <property type="match status" value="1"/>
</dbReference>
<accession>A0A7J3X9I2</accession>
<dbReference type="GO" id="GO:0001510">
    <property type="term" value="P:RNA methylation"/>
    <property type="evidence" value="ECO:0007669"/>
    <property type="project" value="InterPro"/>
</dbReference>
<dbReference type="InterPro" id="IPR029063">
    <property type="entry name" value="SAM-dependent_MTases_sf"/>
</dbReference>
<reference evidence="7" key="1">
    <citation type="journal article" date="2020" name="mSystems">
        <title>Genome- and Community-Level Interaction Insights into Carbon Utilization and Element Cycling Functions of Hydrothermarchaeota in Hydrothermal Sediment.</title>
        <authorList>
            <person name="Zhou Z."/>
            <person name="Liu Y."/>
            <person name="Xu W."/>
            <person name="Pan J."/>
            <person name="Luo Z.H."/>
            <person name="Li M."/>
        </authorList>
    </citation>
    <scope>NUCLEOTIDE SEQUENCE [LARGE SCALE GENOMIC DNA]</scope>
    <source>
        <strain evidence="7">SpSt-1125</strain>
    </source>
</reference>
<evidence type="ECO:0000256" key="2">
    <source>
        <dbReference type="ARBA" id="ARBA00022679"/>
    </source>
</evidence>
<dbReference type="InterPro" id="IPR001678">
    <property type="entry name" value="MeTrfase_RsmB-F_NOP2_dom"/>
</dbReference>
<dbReference type="PANTHER" id="PTHR22807">
    <property type="entry name" value="NOP2 YEAST -RELATED NOL1/NOP2/FMU SUN DOMAIN-CONTAINING"/>
    <property type="match status" value="1"/>
</dbReference>
<keyword evidence="3 5" id="KW-0949">S-adenosyl-L-methionine</keyword>
<dbReference type="PROSITE" id="PS50890">
    <property type="entry name" value="PUA"/>
    <property type="match status" value="1"/>
</dbReference>